<dbReference type="InterPro" id="IPR017853">
    <property type="entry name" value="GH"/>
</dbReference>
<organism evidence="5 6">
    <name type="scientific">Streptomyces lonegramiae</name>
    <dbReference type="NCBI Taxonomy" id="3075524"/>
    <lineage>
        <taxon>Bacteria</taxon>
        <taxon>Bacillati</taxon>
        <taxon>Actinomycetota</taxon>
        <taxon>Actinomycetes</taxon>
        <taxon>Kitasatosporales</taxon>
        <taxon>Streptomycetaceae</taxon>
        <taxon>Streptomyces</taxon>
    </lineage>
</organism>
<dbReference type="InterPro" id="IPR013780">
    <property type="entry name" value="Glyco_hydro_b"/>
</dbReference>
<dbReference type="EMBL" id="JAVRFD010000001">
    <property type="protein sequence ID" value="MDT0541599.1"/>
    <property type="molecule type" value="Genomic_DNA"/>
</dbReference>
<dbReference type="InterPro" id="IPR028082">
    <property type="entry name" value="Peripla_BP_I"/>
</dbReference>
<proteinExistence type="predicted"/>
<protein>
    <submittedName>
        <fullName evidence="5">Substrate-binding domain-containing protein</fullName>
    </submittedName>
</protein>
<dbReference type="Gene3D" id="2.60.40.1180">
    <property type="entry name" value="Golgi alpha-mannosidase II"/>
    <property type="match status" value="1"/>
</dbReference>
<accession>A0ABU2X6Q1</accession>
<keyword evidence="3" id="KW-0804">Transcription</keyword>
<dbReference type="SUPFAM" id="SSF51445">
    <property type="entry name" value="(Trans)glycosidases"/>
    <property type="match status" value="1"/>
</dbReference>
<dbReference type="SUPFAM" id="SSF53822">
    <property type="entry name" value="Periplasmic binding protein-like I"/>
    <property type="match status" value="1"/>
</dbReference>
<dbReference type="Proteomes" id="UP001180754">
    <property type="component" value="Unassembled WGS sequence"/>
</dbReference>
<evidence type="ECO:0000313" key="5">
    <source>
        <dbReference type="EMBL" id="MDT0541599.1"/>
    </source>
</evidence>
<dbReference type="InterPro" id="IPR046335">
    <property type="entry name" value="LacI/GalR-like_sensor"/>
</dbReference>
<comment type="caution">
    <text evidence="5">The sequence shown here is derived from an EMBL/GenBank/DDBJ whole genome shotgun (WGS) entry which is preliminary data.</text>
</comment>
<dbReference type="SUPFAM" id="SSF51011">
    <property type="entry name" value="Glycosyl hydrolase domain"/>
    <property type="match status" value="1"/>
</dbReference>
<gene>
    <name evidence="5" type="ORF">RND15_02565</name>
</gene>
<keyword evidence="2" id="KW-0238">DNA-binding</keyword>
<evidence type="ECO:0000256" key="1">
    <source>
        <dbReference type="ARBA" id="ARBA00023015"/>
    </source>
</evidence>
<dbReference type="Pfam" id="PF13377">
    <property type="entry name" value="Peripla_BP_3"/>
    <property type="match status" value="1"/>
</dbReference>
<sequence>MSTGHAHATLFNQPAGANRSNVVELVFRELRDMWAVEIIRGVEQVARRHRVGLMVSEFGLHDTAPTWEDTVSRRPRCVLSVAQLSEAEREQLTAKGIPFVVFDPTTELPDDVPFVGATNWSGGRAATRHLTELGHRRIAMISGPQDVLCCCSRLDGYRSAMRAAGLPVDPELVVYAELTREDGCAAARSLLALPERPTVIFTANDPQALGVYQAARGAGLRIPDDLSVVGFDDLPVVAWVDPPLTTVHQPLTEMAVAATELALYWTRFTRLAAVVSLALAGSITAAPQSAEAASAAITASVSVSVDANRALATIPTTGVGMNVAVYDGNMNHSAVPGLLRDAGIGMIRYPGGSYSDGYHWQTHTVEEGYVAPNTEFDTFMGTARSVGAQPVITANYGSGTPDEAAAWVRYANVTKGYGVKYWEIGNEVYGNGLYGATWELDRHSSKTATTYATNLLQYATAMKAVDPTIKIGAVLTTPGSWPDGITGPGDSMDWNHTVMSIAGSKIDFVIVHHYPIGNSQADLLGKPQAEIPGMATALRSLINQYAGSNVPNVGIAVTEVGANAYKNTSPSGLFAPDEYLTWMENGAFTVDWWNLHNGTDCSHVTTVEGATDYDDGGILSSGASCEPPLNTPFPPHYGARMITKLGAPGDTLVRAVGSTPLVSAHAVRRANGDVNVMLINKDPANDATVTVAYSGFTPSSATPTVYSYPKNATSIGSATTGSATRQTVPAYSVVVVQLRSAG</sequence>
<keyword evidence="6" id="KW-1185">Reference proteome</keyword>
<dbReference type="Gene3D" id="3.20.20.80">
    <property type="entry name" value="Glycosidases"/>
    <property type="match status" value="1"/>
</dbReference>
<reference evidence="5" key="1">
    <citation type="submission" date="2024-05" db="EMBL/GenBank/DDBJ databases">
        <title>30 novel species of actinomycetes from the DSMZ collection.</title>
        <authorList>
            <person name="Nouioui I."/>
        </authorList>
    </citation>
    <scope>NUCLEOTIDE SEQUENCE</scope>
    <source>
        <strain evidence="5">DSM 41529</strain>
    </source>
</reference>
<evidence type="ECO:0000256" key="3">
    <source>
        <dbReference type="ARBA" id="ARBA00023163"/>
    </source>
</evidence>
<feature type="domain" description="Transcriptional regulator LacI/GalR-like sensor" evidence="4">
    <location>
        <begin position="128"/>
        <end position="263"/>
    </location>
</feature>
<dbReference type="PANTHER" id="PTHR30146:SF153">
    <property type="entry name" value="LACTOSE OPERON REPRESSOR"/>
    <property type="match status" value="1"/>
</dbReference>
<keyword evidence="1" id="KW-0805">Transcription regulation</keyword>
<evidence type="ECO:0000259" key="4">
    <source>
        <dbReference type="Pfam" id="PF13377"/>
    </source>
</evidence>
<dbReference type="PANTHER" id="PTHR30146">
    <property type="entry name" value="LACI-RELATED TRANSCRIPTIONAL REPRESSOR"/>
    <property type="match status" value="1"/>
</dbReference>
<evidence type="ECO:0000313" key="6">
    <source>
        <dbReference type="Proteomes" id="UP001180754"/>
    </source>
</evidence>
<name>A0ABU2X6Q1_9ACTN</name>
<dbReference type="RefSeq" id="WP_311721872.1">
    <property type="nucleotide sequence ID" value="NZ_JAVRFD010000001.1"/>
</dbReference>
<evidence type="ECO:0000256" key="2">
    <source>
        <dbReference type="ARBA" id="ARBA00023125"/>
    </source>
</evidence>
<dbReference type="Gene3D" id="3.40.50.2300">
    <property type="match status" value="2"/>
</dbReference>